<evidence type="ECO:0000313" key="3">
    <source>
        <dbReference type="Proteomes" id="UP001651158"/>
    </source>
</evidence>
<sequence>MPLRARYLLVLSLVSGDSFEDMPTARIVAEAKLGPKVLCTDPVKHYKNPQFVQELAWDLDRKSLRLFRLYRRSIRLRFFILHGDKCPRKKDPLGYIVLDLREATQRKRYDFCADEDVPSSIIPSYLIFFGGARKTHGCNTLDNIQGA</sequence>
<keyword evidence="3" id="KW-1185">Reference proteome</keyword>
<organism evidence="2 3">
    <name type="scientific">Taenia crassiceps</name>
    <dbReference type="NCBI Taxonomy" id="6207"/>
    <lineage>
        <taxon>Eukaryota</taxon>
        <taxon>Metazoa</taxon>
        <taxon>Spiralia</taxon>
        <taxon>Lophotrochozoa</taxon>
        <taxon>Platyhelminthes</taxon>
        <taxon>Cestoda</taxon>
        <taxon>Eucestoda</taxon>
        <taxon>Cyclophyllidea</taxon>
        <taxon>Taeniidae</taxon>
        <taxon>Taenia</taxon>
    </lineage>
</organism>
<dbReference type="InterPro" id="IPR035892">
    <property type="entry name" value="C2_domain_sf"/>
</dbReference>
<comment type="caution">
    <text evidence="2">The sequence shown here is derived from an EMBL/GenBank/DDBJ whole genome shotgun (WGS) entry which is preliminary data.</text>
</comment>
<proteinExistence type="predicted"/>
<protein>
    <recommendedName>
        <fullName evidence="1">C2 domain-containing protein</fullName>
    </recommendedName>
</protein>
<dbReference type="InterPro" id="IPR000008">
    <property type="entry name" value="C2_dom"/>
</dbReference>
<evidence type="ECO:0000259" key="1">
    <source>
        <dbReference type="PROSITE" id="PS50004"/>
    </source>
</evidence>
<gene>
    <name evidence="2" type="ORF">TcWFU_008499</name>
</gene>
<dbReference type="Proteomes" id="UP001651158">
    <property type="component" value="Unassembled WGS sequence"/>
</dbReference>
<evidence type="ECO:0000313" key="2">
    <source>
        <dbReference type="EMBL" id="KAL5110803.1"/>
    </source>
</evidence>
<dbReference type="Gene3D" id="2.60.40.150">
    <property type="entry name" value="C2 domain"/>
    <property type="match status" value="1"/>
</dbReference>
<accession>A0ABR4QMJ4</accession>
<feature type="domain" description="C2" evidence="1">
    <location>
        <begin position="1"/>
        <end position="113"/>
    </location>
</feature>
<dbReference type="InterPro" id="IPR039893">
    <property type="entry name" value="CEP120-like"/>
</dbReference>
<dbReference type="PANTHER" id="PTHR21574:SF0">
    <property type="entry name" value="CENTROSOMAL PROTEIN OF 120 KDA"/>
    <property type="match status" value="1"/>
</dbReference>
<reference evidence="2 3" key="1">
    <citation type="journal article" date="2022" name="Front. Cell. Infect. Microbiol.">
        <title>The Genomes of Two Strains of Taenia crassiceps the Animal Model for the Study of Human Cysticercosis.</title>
        <authorList>
            <person name="Bobes R.J."/>
            <person name="Estrada K."/>
            <person name="Rios-Valencia D.G."/>
            <person name="Calderon-Gallegos A."/>
            <person name="de la Torre P."/>
            <person name="Carrero J.C."/>
            <person name="Sanchez-Flores A."/>
            <person name="Laclette J.P."/>
        </authorList>
    </citation>
    <scope>NUCLEOTIDE SEQUENCE [LARGE SCALE GENOMIC DNA]</scope>
    <source>
        <strain evidence="2">WFUcys</strain>
    </source>
</reference>
<dbReference type="SUPFAM" id="SSF49562">
    <property type="entry name" value="C2 domain (Calcium/lipid-binding domain, CaLB)"/>
    <property type="match status" value="1"/>
</dbReference>
<dbReference type="PANTHER" id="PTHR21574">
    <property type="entry name" value="CENTROSOMAL PROTEIN OF 120 KDA"/>
    <property type="match status" value="1"/>
</dbReference>
<name>A0ABR4QMJ4_9CEST</name>
<dbReference type="PROSITE" id="PS50004">
    <property type="entry name" value="C2"/>
    <property type="match status" value="1"/>
</dbReference>
<dbReference type="EMBL" id="JAKROA010000002">
    <property type="protein sequence ID" value="KAL5110803.1"/>
    <property type="molecule type" value="Genomic_DNA"/>
</dbReference>